<dbReference type="Pfam" id="PF00999">
    <property type="entry name" value="Na_H_Exchanger"/>
    <property type="match status" value="1"/>
</dbReference>
<evidence type="ECO:0000256" key="1">
    <source>
        <dbReference type="ARBA" id="ARBA00004195"/>
    </source>
</evidence>
<evidence type="ECO:0000256" key="7">
    <source>
        <dbReference type="ARBA" id="ARBA00022553"/>
    </source>
</evidence>
<keyword evidence="14 20" id="KW-0472">Membrane</keyword>
<feature type="transmembrane region" description="Helical" evidence="20">
    <location>
        <begin position="158"/>
        <end position="177"/>
    </location>
</feature>
<evidence type="ECO:0000256" key="19">
    <source>
        <dbReference type="SAM" id="MobiDB-lite"/>
    </source>
</evidence>
<dbReference type="Proteomes" id="UP001318040">
    <property type="component" value="Chromosome 20"/>
</dbReference>
<evidence type="ECO:0000256" key="14">
    <source>
        <dbReference type="ARBA" id="ARBA00023136"/>
    </source>
</evidence>
<evidence type="ECO:0000256" key="17">
    <source>
        <dbReference type="ARBA" id="ARBA00047524"/>
    </source>
</evidence>
<evidence type="ECO:0000256" key="9">
    <source>
        <dbReference type="ARBA" id="ARBA00022729"/>
    </source>
</evidence>
<evidence type="ECO:0000256" key="15">
    <source>
        <dbReference type="ARBA" id="ARBA00023201"/>
    </source>
</evidence>
<feature type="transmembrane region" description="Helical" evidence="20">
    <location>
        <begin position="132"/>
        <end position="152"/>
    </location>
</feature>
<dbReference type="PANTHER" id="PTHR10110">
    <property type="entry name" value="SODIUM/HYDROGEN EXCHANGER"/>
    <property type="match status" value="1"/>
</dbReference>
<reference evidence="24" key="1">
    <citation type="submission" date="2025-08" db="UniProtKB">
        <authorList>
            <consortium name="RefSeq"/>
        </authorList>
    </citation>
    <scope>IDENTIFICATION</scope>
    <source>
        <tissue evidence="24">Sperm</tissue>
    </source>
</reference>
<comment type="function">
    <text evidence="16">Plasma membrane Na(+)/H(+) antiporter. Exchanges intracellular H(+) ions for extracellular Na(+) in 1:1 stoichiometry, playing a key role in salt and fluid absorption and pH homeostasis. Major apical Na(+)/H(+) exchanger in kidney and intestine playing an important role in renal and intestine Na(+) absorption and blood pressure regulation.</text>
</comment>
<feature type="transmembrane region" description="Helical" evidence="20">
    <location>
        <begin position="297"/>
        <end position="321"/>
    </location>
</feature>
<dbReference type="GO" id="GO:0015385">
    <property type="term" value="F:sodium:proton antiporter activity"/>
    <property type="evidence" value="ECO:0007669"/>
    <property type="project" value="InterPro"/>
</dbReference>
<feature type="transmembrane region" description="Helical" evidence="20">
    <location>
        <begin position="227"/>
        <end position="247"/>
    </location>
</feature>
<feature type="transmembrane region" description="Helical" evidence="20">
    <location>
        <begin position="483"/>
        <end position="502"/>
    </location>
</feature>
<dbReference type="GO" id="GO:0031526">
    <property type="term" value="C:brush border membrane"/>
    <property type="evidence" value="ECO:0007669"/>
    <property type="project" value="TreeGrafter"/>
</dbReference>
<evidence type="ECO:0000256" key="21">
    <source>
        <dbReference type="SAM" id="SignalP"/>
    </source>
</evidence>
<organism evidence="23 24">
    <name type="scientific">Petromyzon marinus</name>
    <name type="common">Sea lamprey</name>
    <dbReference type="NCBI Taxonomy" id="7757"/>
    <lineage>
        <taxon>Eukaryota</taxon>
        <taxon>Metazoa</taxon>
        <taxon>Chordata</taxon>
        <taxon>Craniata</taxon>
        <taxon>Vertebrata</taxon>
        <taxon>Cyclostomata</taxon>
        <taxon>Hyperoartia</taxon>
        <taxon>Petromyzontiformes</taxon>
        <taxon>Petromyzontidae</taxon>
        <taxon>Petromyzon</taxon>
    </lineage>
</organism>
<evidence type="ECO:0000256" key="18">
    <source>
        <dbReference type="RuleBase" id="RU003722"/>
    </source>
</evidence>
<evidence type="ECO:0000313" key="24">
    <source>
        <dbReference type="RefSeq" id="XP_032813472.1"/>
    </source>
</evidence>
<feature type="chain" id="PRO_5042560375" description="Sodium/hydrogen exchanger" evidence="21">
    <location>
        <begin position="28"/>
        <end position="754"/>
    </location>
</feature>
<keyword evidence="8 18" id="KW-0812">Transmembrane</keyword>
<keyword evidence="9 21" id="KW-0732">Signal</keyword>
<feature type="domain" description="Cation/H+ exchanger transmembrane" evidence="22">
    <location>
        <begin position="108"/>
        <end position="508"/>
    </location>
</feature>
<keyword evidence="23" id="KW-1185">Reference proteome</keyword>
<comment type="similarity">
    <text evidence="18">Belongs to the monovalent cation:proton antiporter 1 (CPA1) transporter (TC 2.A.36) family.</text>
</comment>
<feature type="transmembrane region" description="Helical" evidence="20">
    <location>
        <begin position="189"/>
        <end position="215"/>
    </location>
</feature>
<evidence type="ECO:0000256" key="20">
    <source>
        <dbReference type="SAM" id="Phobius"/>
    </source>
</evidence>
<keyword evidence="13 18" id="KW-0406">Ion transport</keyword>
<evidence type="ECO:0000256" key="4">
    <source>
        <dbReference type="ARBA" id="ARBA00022448"/>
    </source>
</evidence>
<dbReference type="NCBIfam" id="TIGR00840">
    <property type="entry name" value="b_cpa1"/>
    <property type="match status" value="1"/>
</dbReference>
<evidence type="ECO:0000256" key="16">
    <source>
        <dbReference type="ARBA" id="ARBA00045831"/>
    </source>
</evidence>
<feature type="transmembrane region" description="Helical" evidence="20">
    <location>
        <begin position="102"/>
        <end position="120"/>
    </location>
</feature>
<dbReference type="PRINTS" id="PR01084">
    <property type="entry name" value="NAHEXCHNGR"/>
</dbReference>
<dbReference type="GO" id="GO:0031901">
    <property type="term" value="C:early endosome membrane"/>
    <property type="evidence" value="ECO:0007669"/>
    <property type="project" value="UniProtKB-SubCell"/>
</dbReference>
<sequence length="754" mass="83155">MNGGQRLGASALLMSVATLSLIVIVTTSSPGSAIGGDEDDRREGGDVASTGAGGTEGPPGTRQGAFAPTPCPTTWSPQSVSSSHRKGFAVVSLHWDHVQEPYVIAVWILVASLAKIAFHLSSRVTSVVPESCLLIVLGIVLGGVVLGSSRYAEFTLTPTAFFFYLLPPIVLDASYTMPNRLLFDNLGTILVYAVVGTLWNAAATGLSLYGAHLAGALGPLRASLLDYLLFGSLIAAVDPVAVIAVFEEVHVNEVLFIIVFGESLLNDAVTVVLYKVFDTFVEVGAENIQTVDYMKGFASFLVVSLGGTAVGVVFAFMLSLVTRCTKHVHAIEPGFVFLFAYLAYLSAEMLSLSAILAITFCGICCKKYVDANISVQSQTTIKFTMKMLASGAETIIFMFLGISAVDTHKWTWNTAFILLTLIFVSVYRVIGVVALTWLLNRFRMVPLGPIEQAVMSYGGLRGAVAFALVALLDEGHVPEKRLFVSATIIVVFFTVIVQGLTIKPLVKWLKVKRSEEREPTLTEELHERAFDHILAAIEDVAGEYGHHYWRDKFEQFDKRHLSRLLMRQSARRNKSEIWDVYHRLNIQDAISFVDQGERSGSLAFIRTPSGDKMSSVNFSMARLQAPEASISNMLRENSSCVCLDMQAVEAGRKSVRDREDIVTHRMLQENLYRPPRRHKHRYGRYTLAGQSEQDRQETEIFQRTVHKHLSAFASSRHCVHGKAKAKGCKKQWTRKRTLTKMKESRSWPKGATKS</sequence>
<comment type="subcellular location">
    <subcellularLocation>
        <location evidence="2">Apical cell membrane</location>
        <topology evidence="2">Multi-pass membrane protein</topology>
    </subcellularLocation>
    <subcellularLocation>
        <location evidence="3">Early endosome membrane</location>
        <topology evidence="3">Multi-pass membrane protein</topology>
    </subcellularLocation>
    <subcellularLocation>
        <location evidence="1">Recycling endosome membrane</location>
        <topology evidence="1">Multi-pass membrane protein</topology>
    </subcellularLocation>
</comment>
<dbReference type="InterPro" id="IPR018410">
    <property type="entry name" value="Na/H_exchanger_3/5"/>
</dbReference>
<dbReference type="GO" id="GO:0051453">
    <property type="term" value="P:regulation of intracellular pH"/>
    <property type="evidence" value="ECO:0007669"/>
    <property type="project" value="TreeGrafter"/>
</dbReference>
<evidence type="ECO:0000256" key="3">
    <source>
        <dbReference type="ARBA" id="ARBA00004520"/>
    </source>
</evidence>
<protein>
    <recommendedName>
        <fullName evidence="18">Sodium/hydrogen exchanger</fullName>
    </recommendedName>
</protein>
<evidence type="ECO:0000256" key="11">
    <source>
        <dbReference type="ARBA" id="ARBA00022989"/>
    </source>
</evidence>
<feature type="transmembrane region" description="Helical" evidence="20">
    <location>
        <begin position="381"/>
        <end position="404"/>
    </location>
</feature>
<dbReference type="Gene3D" id="6.10.140.1330">
    <property type="match status" value="1"/>
</dbReference>
<comment type="catalytic activity">
    <reaction evidence="17">
        <text>Na(+)(in) + H(+)(out) = Na(+)(out) + H(+)(in)</text>
        <dbReference type="Rhea" id="RHEA:29419"/>
        <dbReference type="ChEBI" id="CHEBI:15378"/>
        <dbReference type="ChEBI" id="CHEBI:29101"/>
    </reaction>
</comment>
<keyword evidence="10" id="KW-0967">Endosome</keyword>
<evidence type="ECO:0000256" key="12">
    <source>
        <dbReference type="ARBA" id="ARBA00023053"/>
    </source>
</evidence>
<dbReference type="InterPro" id="IPR006153">
    <property type="entry name" value="Cation/H_exchanger_TM"/>
</dbReference>
<evidence type="ECO:0000256" key="13">
    <source>
        <dbReference type="ARBA" id="ARBA00023065"/>
    </source>
</evidence>
<keyword evidence="12" id="KW-0915">Sodium</keyword>
<evidence type="ECO:0000256" key="10">
    <source>
        <dbReference type="ARBA" id="ARBA00022753"/>
    </source>
</evidence>
<keyword evidence="7" id="KW-0597">Phosphoprotein</keyword>
<evidence type="ECO:0000256" key="6">
    <source>
        <dbReference type="ARBA" id="ARBA00022475"/>
    </source>
</evidence>
<feature type="signal peptide" evidence="21">
    <location>
        <begin position="1"/>
        <end position="27"/>
    </location>
</feature>
<dbReference type="PANTHER" id="PTHR10110:SF90">
    <property type="entry name" value="SODIUM_HYDROGEN EXCHANGER 3"/>
    <property type="match status" value="1"/>
</dbReference>
<keyword evidence="4 18" id="KW-0813">Transport</keyword>
<keyword evidence="15 18" id="KW-0739">Sodium transport</keyword>
<gene>
    <name evidence="24" type="primary">LOC116944128</name>
</gene>
<evidence type="ECO:0000259" key="22">
    <source>
        <dbReference type="Pfam" id="PF00999"/>
    </source>
</evidence>
<name>A0AAJ7WXI8_PETMA</name>
<dbReference type="InterPro" id="IPR018422">
    <property type="entry name" value="Cation/H_exchanger_CPA1"/>
</dbReference>
<evidence type="ECO:0000256" key="5">
    <source>
        <dbReference type="ARBA" id="ARBA00022449"/>
    </source>
</evidence>
<dbReference type="GO" id="GO:0015386">
    <property type="term" value="F:potassium:proton antiporter activity"/>
    <property type="evidence" value="ECO:0007669"/>
    <property type="project" value="TreeGrafter"/>
</dbReference>
<dbReference type="GO" id="GO:0098719">
    <property type="term" value="P:sodium ion import across plasma membrane"/>
    <property type="evidence" value="ECO:0007669"/>
    <property type="project" value="TreeGrafter"/>
</dbReference>
<dbReference type="InterPro" id="IPR004709">
    <property type="entry name" value="NaH_exchanger"/>
</dbReference>
<evidence type="ECO:0000256" key="2">
    <source>
        <dbReference type="ARBA" id="ARBA00004424"/>
    </source>
</evidence>
<dbReference type="GO" id="GO:0055038">
    <property type="term" value="C:recycling endosome membrane"/>
    <property type="evidence" value="ECO:0007669"/>
    <property type="project" value="UniProtKB-SubCell"/>
</dbReference>
<accession>A0AAJ7WXI8</accession>
<keyword evidence="6" id="KW-1003">Cell membrane</keyword>
<evidence type="ECO:0000256" key="8">
    <source>
        <dbReference type="ARBA" id="ARBA00022692"/>
    </source>
</evidence>
<dbReference type="AlphaFoldDB" id="A0AAJ7WXI8"/>
<feature type="transmembrane region" description="Helical" evidence="20">
    <location>
        <begin position="416"/>
        <end position="440"/>
    </location>
</feature>
<evidence type="ECO:0000313" key="23">
    <source>
        <dbReference type="Proteomes" id="UP001318040"/>
    </source>
</evidence>
<keyword evidence="5 18" id="KW-0050">Antiport</keyword>
<proteinExistence type="inferred from homology"/>
<feature type="region of interest" description="Disordered" evidence="19">
    <location>
        <begin position="32"/>
        <end position="70"/>
    </location>
</feature>
<dbReference type="RefSeq" id="XP_032813472.1">
    <property type="nucleotide sequence ID" value="XM_032957581.1"/>
</dbReference>
<dbReference type="PRINTS" id="PR01087">
    <property type="entry name" value="NAHEXCHNGR3"/>
</dbReference>
<keyword evidence="11 20" id="KW-1133">Transmembrane helix</keyword>